<dbReference type="InterPro" id="IPR036701">
    <property type="entry name" value="RraB-like_sf"/>
</dbReference>
<proteinExistence type="predicted"/>
<dbReference type="InterPro" id="IPR016097">
    <property type="entry name" value="DUF695"/>
</dbReference>
<feature type="domain" description="Regulator of ribonuclease activity B" evidence="2">
    <location>
        <begin position="161"/>
        <end position="259"/>
    </location>
</feature>
<keyword evidence="4" id="KW-1185">Reference proteome</keyword>
<evidence type="ECO:0000313" key="4">
    <source>
        <dbReference type="Proteomes" id="UP000187181"/>
    </source>
</evidence>
<name>A0A1R3WFM5_9BACT</name>
<evidence type="ECO:0000259" key="1">
    <source>
        <dbReference type="Pfam" id="PF05117"/>
    </source>
</evidence>
<evidence type="ECO:0000259" key="2">
    <source>
        <dbReference type="Pfam" id="PF06877"/>
    </source>
</evidence>
<dbReference type="SUPFAM" id="SSF89946">
    <property type="entry name" value="Hypothetical protein VC0424"/>
    <property type="match status" value="1"/>
</dbReference>
<dbReference type="InterPro" id="IPR009671">
    <property type="entry name" value="RraB_dom"/>
</dbReference>
<sequence>MLSYFFQIIPMTIPAHTPEWEVYFCDINERPACVSVDLAYEHEAPIPEKDRAFELVVALQQADADGFPADEAEWEQLEAIEEALVDEFQNSLQAAFVGKLLHDGKRSFYFYSAQEALPEVIAANIMQQFPAYTYSTNTLHDPDWGLYLDFLFPEPVDMQSIKNSRILRMMEEQGDEHHIPRSVSHFISFATEDKRADFKRAAEAAGYTLVQEGKNQNESDVPYSIVLSKVQAVTEEDIHNVTLELWQMAEEFEGAYGGWQAQVVREND</sequence>
<dbReference type="Pfam" id="PF06877">
    <property type="entry name" value="RraB"/>
    <property type="match status" value="1"/>
</dbReference>
<evidence type="ECO:0000313" key="3">
    <source>
        <dbReference type="EMBL" id="SIT76662.1"/>
    </source>
</evidence>
<reference evidence="4" key="1">
    <citation type="submission" date="2017-01" db="EMBL/GenBank/DDBJ databases">
        <authorList>
            <person name="Varghese N."/>
            <person name="Submissions S."/>
        </authorList>
    </citation>
    <scope>NUCLEOTIDE SEQUENCE [LARGE SCALE GENOMIC DNA]</scope>
    <source>
        <strain evidence="4">LP100</strain>
    </source>
</reference>
<dbReference type="AlphaFoldDB" id="A0A1R3WFM5"/>
<feature type="domain" description="DUF695" evidence="1">
    <location>
        <begin position="19"/>
        <end position="152"/>
    </location>
</feature>
<dbReference type="Pfam" id="PF05117">
    <property type="entry name" value="DUF695"/>
    <property type="match status" value="1"/>
</dbReference>
<protein>
    <submittedName>
        <fullName evidence="3">TIGR01619 family protein</fullName>
    </submittedName>
</protein>
<organism evidence="3 4">
    <name type="scientific">Pontibacter indicus</name>
    <dbReference type="NCBI Taxonomy" id="1317125"/>
    <lineage>
        <taxon>Bacteria</taxon>
        <taxon>Pseudomonadati</taxon>
        <taxon>Bacteroidota</taxon>
        <taxon>Cytophagia</taxon>
        <taxon>Cytophagales</taxon>
        <taxon>Hymenobacteraceae</taxon>
        <taxon>Pontibacter</taxon>
    </lineage>
</organism>
<dbReference type="STRING" id="1317125.SAMN05444128_0373"/>
<dbReference type="Gene3D" id="3.30.70.970">
    <property type="entry name" value="RraB-like"/>
    <property type="match status" value="1"/>
</dbReference>
<dbReference type="Proteomes" id="UP000187181">
    <property type="component" value="Unassembled WGS sequence"/>
</dbReference>
<accession>A0A1R3WFM5</accession>
<dbReference type="EMBL" id="FTPP01000001">
    <property type="protein sequence ID" value="SIT76662.1"/>
    <property type="molecule type" value="Genomic_DNA"/>
</dbReference>
<gene>
    <name evidence="3" type="ORF">SAMN05444128_0373</name>
</gene>